<dbReference type="GO" id="GO:0003677">
    <property type="term" value="F:DNA binding"/>
    <property type="evidence" value="ECO:0007669"/>
    <property type="project" value="UniProtKB-KW"/>
</dbReference>
<protein>
    <submittedName>
        <fullName evidence="3">AraC family ligand binding domain-containing protein</fullName>
    </submittedName>
</protein>
<evidence type="ECO:0000313" key="4">
    <source>
        <dbReference type="Proteomes" id="UP000824063"/>
    </source>
</evidence>
<dbReference type="Gene3D" id="2.60.120.280">
    <property type="entry name" value="Regulatory protein AraC"/>
    <property type="match status" value="1"/>
</dbReference>
<comment type="caution">
    <text evidence="3">The sequence shown here is derived from an EMBL/GenBank/DDBJ whole genome shotgun (WGS) entry which is preliminary data.</text>
</comment>
<sequence>MPSYCQIISSALPLSLESIGNDWIQETIERPDGYPLYHWIQTTAGQGEIWIDGQNILLKEGQGILIPPHMPHTYHPTDSWETCFATFNGTIQEQIPKILGTDQWILGENTDKYSYTDWIEQTLERYKSYQINSLTTSKDIYSFLQQLAQNNVHAHAKIAQPIYF</sequence>
<organism evidence="3 4">
    <name type="scientific">Candidatus Enterococcus avicola</name>
    <dbReference type="NCBI Taxonomy" id="2838561"/>
    <lineage>
        <taxon>Bacteria</taxon>
        <taxon>Bacillati</taxon>
        <taxon>Bacillota</taxon>
        <taxon>Bacilli</taxon>
        <taxon>Lactobacillales</taxon>
        <taxon>Enterococcaceae</taxon>
        <taxon>Enterococcus</taxon>
    </lineage>
</organism>
<dbReference type="SUPFAM" id="SSF51215">
    <property type="entry name" value="Regulatory protein AraC"/>
    <property type="match status" value="1"/>
</dbReference>
<reference evidence="3" key="1">
    <citation type="journal article" date="2021" name="PeerJ">
        <title>Extensive microbial diversity within the chicken gut microbiome revealed by metagenomics and culture.</title>
        <authorList>
            <person name="Gilroy R."/>
            <person name="Ravi A."/>
            <person name="Getino M."/>
            <person name="Pursley I."/>
            <person name="Horton D.L."/>
            <person name="Alikhan N.F."/>
            <person name="Baker D."/>
            <person name="Gharbi K."/>
            <person name="Hall N."/>
            <person name="Watson M."/>
            <person name="Adriaenssens E.M."/>
            <person name="Foster-Nyarko E."/>
            <person name="Jarju S."/>
            <person name="Secka A."/>
            <person name="Antonio M."/>
            <person name="Oren A."/>
            <person name="Chaudhuri R.R."/>
            <person name="La Ragione R."/>
            <person name="Hildebrand F."/>
            <person name="Pallen M.J."/>
        </authorList>
    </citation>
    <scope>NUCLEOTIDE SEQUENCE</scope>
    <source>
        <strain evidence="3">CHK172-16539</strain>
    </source>
</reference>
<dbReference type="InterPro" id="IPR003313">
    <property type="entry name" value="AraC-bd"/>
</dbReference>
<evidence type="ECO:0000256" key="1">
    <source>
        <dbReference type="ARBA" id="ARBA00023125"/>
    </source>
</evidence>
<evidence type="ECO:0000259" key="2">
    <source>
        <dbReference type="Pfam" id="PF02311"/>
    </source>
</evidence>
<evidence type="ECO:0000313" key="3">
    <source>
        <dbReference type="EMBL" id="HIZ52814.1"/>
    </source>
</evidence>
<name>A0A9D2JHQ0_9ENTE</name>
<dbReference type="Proteomes" id="UP000824063">
    <property type="component" value="Unassembled WGS sequence"/>
</dbReference>
<gene>
    <name evidence="3" type="ORF">IAA20_02595</name>
</gene>
<dbReference type="Pfam" id="PF02311">
    <property type="entry name" value="AraC_binding"/>
    <property type="match status" value="1"/>
</dbReference>
<keyword evidence="1" id="KW-0238">DNA-binding</keyword>
<dbReference type="AlphaFoldDB" id="A0A9D2JHQ0"/>
<dbReference type="GO" id="GO:0006355">
    <property type="term" value="P:regulation of DNA-templated transcription"/>
    <property type="evidence" value="ECO:0007669"/>
    <property type="project" value="InterPro"/>
</dbReference>
<dbReference type="EMBL" id="DXBN01000060">
    <property type="protein sequence ID" value="HIZ52814.1"/>
    <property type="molecule type" value="Genomic_DNA"/>
</dbReference>
<proteinExistence type="predicted"/>
<reference evidence="3" key="2">
    <citation type="submission" date="2021-04" db="EMBL/GenBank/DDBJ databases">
        <authorList>
            <person name="Gilroy R."/>
        </authorList>
    </citation>
    <scope>NUCLEOTIDE SEQUENCE</scope>
    <source>
        <strain evidence="3">CHK172-16539</strain>
    </source>
</reference>
<dbReference type="InterPro" id="IPR037923">
    <property type="entry name" value="HTH-like"/>
</dbReference>
<feature type="domain" description="AraC-type arabinose-binding/dimerisation" evidence="2">
    <location>
        <begin position="33"/>
        <end position="97"/>
    </location>
</feature>
<accession>A0A9D2JHQ0</accession>